<sequence>MGNTIIIDKNPVVVNLNQLFHRIACVVRSAGDLEGCLQYELAPYPQSLFDDVGLRGRKISDIIKVIEKLCKIIQLRYRGSCP</sequence>
<protein>
    <submittedName>
        <fullName evidence="1">Uncharacterized protein</fullName>
    </submittedName>
</protein>
<organism evidence="1 2">
    <name type="scientific">Araneus ventricosus</name>
    <name type="common">Orbweaver spider</name>
    <name type="synonym">Epeira ventricosa</name>
    <dbReference type="NCBI Taxonomy" id="182803"/>
    <lineage>
        <taxon>Eukaryota</taxon>
        <taxon>Metazoa</taxon>
        <taxon>Ecdysozoa</taxon>
        <taxon>Arthropoda</taxon>
        <taxon>Chelicerata</taxon>
        <taxon>Arachnida</taxon>
        <taxon>Araneae</taxon>
        <taxon>Araneomorphae</taxon>
        <taxon>Entelegynae</taxon>
        <taxon>Araneoidea</taxon>
        <taxon>Araneidae</taxon>
        <taxon>Araneus</taxon>
    </lineage>
</organism>
<dbReference type="AlphaFoldDB" id="A0A4Y2E6M4"/>
<keyword evidence="2" id="KW-1185">Reference proteome</keyword>
<dbReference type="EMBL" id="BGPR01169094">
    <property type="protein sequence ID" value="GBM24387.1"/>
    <property type="molecule type" value="Genomic_DNA"/>
</dbReference>
<comment type="caution">
    <text evidence="1">The sequence shown here is derived from an EMBL/GenBank/DDBJ whole genome shotgun (WGS) entry which is preliminary data.</text>
</comment>
<reference evidence="1 2" key="1">
    <citation type="journal article" date="2019" name="Sci. Rep.">
        <title>Orb-weaving spider Araneus ventricosus genome elucidates the spidroin gene catalogue.</title>
        <authorList>
            <person name="Kono N."/>
            <person name="Nakamura H."/>
            <person name="Ohtoshi R."/>
            <person name="Moran D.A.P."/>
            <person name="Shinohara A."/>
            <person name="Yoshida Y."/>
            <person name="Fujiwara M."/>
            <person name="Mori M."/>
            <person name="Tomita M."/>
            <person name="Arakawa K."/>
        </authorList>
    </citation>
    <scope>NUCLEOTIDE SEQUENCE [LARGE SCALE GENOMIC DNA]</scope>
</reference>
<proteinExistence type="predicted"/>
<name>A0A4Y2E6M4_ARAVE</name>
<feature type="non-terminal residue" evidence="1">
    <location>
        <position position="82"/>
    </location>
</feature>
<accession>A0A4Y2E6M4</accession>
<dbReference type="Proteomes" id="UP000499080">
    <property type="component" value="Unassembled WGS sequence"/>
</dbReference>
<evidence type="ECO:0000313" key="2">
    <source>
        <dbReference type="Proteomes" id="UP000499080"/>
    </source>
</evidence>
<evidence type="ECO:0000313" key="1">
    <source>
        <dbReference type="EMBL" id="GBM24387.1"/>
    </source>
</evidence>
<gene>
    <name evidence="1" type="ORF">AVEN_151742_1</name>
</gene>